<dbReference type="EMBL" id="CP101751">
    <property type="protein sequence ID" value="UUC44264.1"/>
    <property type="molecule type" value="Genomic_DNA"/>
</dbReference>
<keyword evidence="3" id="KW-1185">Reference proteome</keyword>
<protein>
    <submittedName>
        <fullName evidence="2">5'(3')-deoxyribonucleotidase</fullName>
    </submittedName>
</protein>
<evidence type="ECO:0000256" key="1">
    <source>
        <dbReference type="ARBA" id="ARBA00009589"/>
    </source>
</evidence>
<evidence type="ECO:0000313" key="3">
    <source>
        <dbReference type="Proteomes" id="UP001059844"/>
    </source>
</evidence>
<dbReference type="InterPro" id="IPR010708">
    <property type="entry name" value="5'(3')-deoxyribonucleotidase"/>
</dbReference>
<dbReference type="InterPro" id="IPR023214">
    <property type="entry name" value="HAD_sf"/>
</dbReference>
<dbReference type="Pfam" id="PF06941">
    <property type="entry name" value="NT5C"/>
    <property type="match status" value="1"/>
</dbReference>
<comment type="similarity">
    <text evidence="1">Belongs to the 5'(3')-deoxyribonucleotidase family.</text>
</comment>
<dbReference type="SUPFAM" id="SSF56784">
    <property type="entry name" value="HAD-like"/>
    <property type="match status" value="1"/>
</dbReference>
<dbReference type="PANTHER" id="PTHR16504:SF4">
    <property type="entry name" value="5'(3')-DEOXYRIBONUCLEOTIDASE"/>
    <property type="match status" value="1"/>
</dbReference>
<sequence>MKQRLLVDMDGVLADIYAQLIECEYQDLGIRQSIEKMNGTSEVDTFKNALKYIYADGFFRNLPVMDGSVEILRQLNEKYELFIVTAAMEFPNSLIDKFYWLEEHFPFIHWKQIVMCGSKTVVKGDIMIDDHFKNLDYFDGKGLLFTQPHNLSGNDRNHTRVNSWYDVANILL</sequence>
<proteinExistence type="inferred from homology"/>
<dbReference type="Gene3D" id="3.40.50.1000">
    <property type="entry name" value="HAD superfamily/HAD-like"/>
    <property type="match status" value="1"/>
</dbReference>
<dbReference type="SFLD" id="SFLDG01126">
    <property type="entry name" value="C1.2:_Nucleotidase_Like"/>
    <property type="match status" value="1"/>
</dbReference>
<dbReference type="PANTHER" id="PTHR16504">
    <property type="entry name" value="5'(3')-DEOXYRIBONUCLEOTIDASE"/>
    <property type="match status" value="1"/>
</dbReference>
<dbReference type="RefSeq" id="WP_256549937.1">
    <property type="nucleotide sequence ID" value="NZ_CP101751.1"/>
</dbReference>
<evidence type="ECO:0000313" key="2">
    <source>
        <dbReference type="EMBL" id="UUC44264.1"/>
    </source>
</evidence>
<dbReference type="Gene3D" id="1.10.40.40">
    <property type="entry name" value="Deoxyribonucleotidase, domain 2"/>
    <property type="match status" value="1"/>
</dbReference>
<name>A0ABY5INQ8_9FLAO</name>
<dbReference type="InterPro" id="IPR036412">
    <property type="entry name" value="HAD-like_sf"/>
</dbReference>
<dbReference type="Proteomes" id="UP001059844">
    <property type="component" value="Chromosome"/>
</dbReference>
<dbReference type="SFLD" id="SFLDS00003">
    <property type="entry name" value="Haloacid_Dehalogenase"/>
    <property type="match status" value="1"/>
</dbReference>
<dbReference type="SFLD" id="SFLDG01146">
    <property type="entry name" value="C1.2.2"/>
    <property type="match status" value="1"/>
</dbReference>
<reference evidence="2" key="1">
    <citation type="submission" date="2022-07" db="EMBL/GenBank/DDBJ databases">
        <title>Isolation, identification, and degradation of a PFOSA degrading strain from sewage treatment plant.</title>
        <authorList>
            <person name="Zhang L."/>
            <person name="Huo Y."/>
        </authorList>
    </citation>
    <scope>NUCLEOTIDE SEQUENCE</scope>
    <source>
        <strain evidence="2">C1</strain>
    </source>
</reference>
<gene>
    <name evidence="2" type="ORF">NOX80_11535</name>
</gene>
<accession>A0ABY5INQ8</accession>
<organism evidence="2 3">
    <name type="scientific">Flavobacterium cerinum</name>
    <dbReference type="NCBI Taxonomy" id="2502784"/>
    <lineage>
        <taxon>Bacteria</taxon>
        <taxon>Pseudomonadati</taxon>
        <taxon>Bacteroidota</taxon>
        <taxon>Flavobacteriia</taxon>
        <taxon>Flavobacteriales</taxon>
        <taxon>Flavobacteriaceae</taxon>
        <taxon>Flavobacterium</taxon>
    </lineage>
</organism>